<feature type="region of interest" description="Disordered" evidence="2">
    <location>
        <begin position="16"/>
        <end position="49"/>
    </location>
</feature>
<dbReference type="PROSITE" id="PS50994">
    <property type="entry name" value="INTEGRASE"/>
    <property type="match status" value="1"/>
</dbReference>
<dbReference type="Proteomes" id="UP000219338">
    <property type="component" value="Unassembled WGS sequence"/>
</dbReference>
<dbReference type="Gene3D" id="3.30.420.10">
    <property type="entry name" value="Ribonuclease H-like superfamily/Ribonuclease H"/>
    <property type="match status" value="1"/>
</dbReference>
<dbReference type="Pfam" id="PF17921">
    <property type="entry name" value="Integrase_H2C2"/>
    <property type="match status" value="1"/>
</dbReference>
<gene>
    <name evidence="4" type="ORF">ARMOST_20090</name>
</gene>
<dbReference type="OrthoDB" id="3245961at2759"/>
<dbReference type="GO" id="GO:0015074">
    <property type="term" value="P:DNA integration"/>
    <property type="evidence" value="ECO:0007669"/>
    <property type="project" value="InterPro"/>
</dbReference>
<keyword evidence="1" id="KW-0694">RNA-binding</keyword>
<dbReference type="InterPro" id="IPR001584">
    <property type="entry name" value="Integrase_cat-core"/>
</dbReference>
<evidence type="ECO:0000256" key="2">
    <source>
        <dbReference type="SAM" id="MobiDB-lite"/>
    </source>
</evidence>
<evidence type="ECO:0000259" key="3">
    <source>
        <dbReference type="PROSITE" id="PS50994"/>
    </source>
</evidence>
<dbReference type="InterPro" id="IPR012337">
    <property type="entry name" value="RNaseH-like_sf"/>
</dbReference>
<feature type="compositionally biased region" description="Basic and acidic residues" evidence="2">
    <location>
        <begin position="29"/>
        <end position="46"/>
    </location>
</feature>
<dbReference type="PANTHER" id="PTHR37984:SF5">
    <property type="entry name" value="PROTEIN NYNRIN-LIKE"/>
    <property type="match status" value="1"/>
</dbReference>
<evidence type="ECO:0000313" key="5">
    <source>
        <dbReference type="Proteomes" id="UP000219338"/>
    </source>
</evidence>
<feature type="domain" description="Integrase catalytic" evidence="3">
    <location>
        <begin position="269"/>
        <end position="343"/>
    </location>
</feature>
<reference evidence="5" key="1">
    <citation type="journal article" date="2017" name="Nat. Ecol. Evol.">
        <title>Genome expansion and lineage-specific genetic innovations in the forest pathogenic fungi Armillaria.</title>
        <authorList>
            <person name="Sipos G."/>
            <person name="Prasanna A.N."/>
            <person name="Walter M.C."/>
            <person name="O'Connor E."/>
            <person name="Balint B."/>
            <person name="Krizsan K."/>
            <person name="Kiss B."/>
            <person name="Hess J."/>
            <person name="Varga T."/>
            <person name="Slot J."/>
            <person name="Riley R."/>
            <person name="Boka B."/>
            <person name="Rigling D."/>
            <person name="Barry K."/>
            <person name="Lee J."/>
            <person name="Mihaltcheva S."/>
            <person name="LaButti K."/>
            <person name="Lipzen A."/>
            <person name="Waldron R."/>
            <person name="Moloney N.M."/>
            <person name="Sperisen C."/>
            <person name="Kredics L."/>
            <person name="Vagvoelgyi C."/>
            <person name="Patrignani A."/>
            <person name="Fitzpatrick D."/>
            <person name="Nagy I."/>
            <person name="Doyle S."/>
            <person name="Anderson J.B."/>
            <person name="Grigoriev I.V."/>
            <person name="Gueldener U."/>
            <person name="Muensterkoetter M."/>
            <person name="Nagy L.G."/>
        </authorList>
    </citation>
    <scope>NUCLEOTIDE SEQUENCE [LARGE SCALE GENOMIC DNA]</scope>
    <source>
        <strain evidence="5">C18/9</strain>
    </source>
</reference>
<dbReference type="PANTHER" id="PTHR37984">
    <property type="entry name" value="PROTEIN CBG26694"/>
    <property type="match status" value="1"/>
</dbReference>
<organism evidence="4 5">
    <name type="scientific">Armillaria ostoyae</name>
    <name type="common">Armillaria root rot fungus</name>
    <dbReference type="NCBI Taxonomy" id="47428"/>
    <lineage>
        <taxon>Eukaryota</taxon>
        <taxon>Fungi</taxon>
        <taxon>Dikarya</taxon>
        <taxon>Basidiomycota</taxon>
        <taxon>Agaricomycotina</taxon>
        <taxon>Agaricomycetes</taxon>
        <taxon>Agaricomycetidae</taxon>
        <taxon>Agaricales</taxon>
        <taxon>Marasmiineae</taxon>
        <taxon>Physalacriaceae</taxon>
        <taxon>Armillaria</taxon>
    </lineage>
</organism>
<evidence type="ECO:0000256" key="1">
    <source>
        <dbReference type="ARBA" id="ARBA00022884"/>
    </source>
</evidence>
<sequence>MVFSAFAPNLEIIHRPGRKHSNVDPLSRLPREPPEHVSPEERDEKTLQPNNDLIEAQEEALQMVPAQRIEVVAEAKTAEIKAVQCTGGGDDKEKNSKHYHDLNHEIDQEVMASALDQSSDLLWEALNPALPALHIAINDSIRKTFIQGYKTDRQFQTVYTETSDAKDSRSLGKRFLQDEQGLLYFLNMDFQPRLCIPKSEQSKIIAEAHESPLKTVHMSAEQLWKKLTSKFYWRRMKIDIETFCKTCDVCQKTKYPNFSQYGTLIPNPIPSRPYESVSMDFIMDLLWSEGYNTIFVVIDRLTKHAHFIPTTTGLDTEEFGVLFARSIVSKYRLLTSIIADRDP</sequence>
<protein>
    <recommendedName>
        <fullName evidence="3">Integrase catalytic domain-containing protein</fullName>
    </recommendedName>
</protein>
<name>A0A284S6C7_ARMOS</name>
<keyword evidence="5" id="KW-1185">Reference proteome</keyword>
<dbReference type="GO" id="GO:0005634">
    <property type="term" value="C:nucleus"/>
    <property type="evidence" value="ECO:0007669"/>
    <property type="project" value="UniProtKB-ARBA"/>
</dbReference>
<accession>A0A284S6C7</accession>
<dbReference type="InterPro" id="IPR050951">
    <property type="entry name" value="Retrovirus_Pol_polyprotein"/>
</dbReference>
<dbReference type="InterPro" id="IPR041588">
    <property type="entry name" value="Integrase_H2C2"/>
</dbReference>
<dbReference type="InterPro" id="IPR036397">
    <property type="entry name" value="RNaseH_sf"/>
</dbReference>
<evidence type="ECO:0000313" key="4">
    <source>
        <dbReference type="EMBL" id="SJL16564.1"/>
    </source>
</evidence>
<dbReference type="SUPFAM" id="SSF53098">
    <property type="entry name" value="Ribonuclease H-like"/>
    <property type="match status" value="1"/>
</dbReference>
<dbReference type="AlphaFoldDB" id="A0A284S6C7"/>
<dbReference type="STRING" id="47428.A0A284S6C7"/>
<proteinExistence type="predicted"/>
<dbReference type="FunFam" id="1.10.340.70:FF:000001">
    <property type="entry name" value="Retrovirus-related Pol polyprotein from transposon gypsy-like Protein"/>
    <property type="match status" value="1"/>
</dbReference>
<dbReference type="EMBL" id="FUEG01000035">
    <property type="protein sequence ID" value="SJL16564.1"/>
    <property type="molecule type" value="Genomic_DNA"/>
</dbReference>
<dbReference type="Gene3D" id="1.10.340.70">
    <property type="match status" value="1"/>
</dbReference>
<dbReference type="GO" id="GO:0003723">
    <property type="term" value="F:RNA binding"/>
    <property type="evidence" value="ECO:0007669"/>
    <property type="project" value="UniProtKB-KW"/>
</dbReference>